<dbReference type="OrthoDB" id="354826at2759"/>
<keyword evidence="2" id="KW-0808">Transferase</keyword>
<evidence type="ECO:0000256" key="3">
    <source>
        <dbReference type="ARBA" id="ARBA00022741"/>
    </source>
</evidence>
<feature type="non-terminal residue" evidence="11">
    <location>
        <position position="372"/>
    </location>
</feature>
<evidence type="ECO:0000256" key="8">
    <source>
        <dbReference type="SAM" id="MobiDB-lite"/>
    </source>
</evidence>
<accession>A0A167JE96</accession>
<dbReference type="EMBL" id="KV441027">
    <property type="protein sequence ID" value="OAD65818.1"/>
    <property type="molecule type" value="Genomic_DNA"/>
</dbReference>
<dbReference type="PANTHER" id="PTHR24355">
    <property type="entry name" value="G PROTEIN-COUPLED RECEPTOR KINASE/RIBOSOMAL PROTEIN S6 KINASE"/>
    <property type="match status" value="1"/>
</dbReference>
<dbReference type="InterPro" id="IPR008271">
    <property type="entry name" value="Ser/Thr_kinase_AS"/>
</dbReference>
<dbReference type="InterPro" id="IPR000719">
    <property type="entry name" value="Prot_kinase_dom"/>
</dbReference>
<dbReference type="FunCoup" id="A0A167JE96">
    <property type="interactions" value="146"/>
</dbReference>
<keyword evidence="4" id="KW-0418">Kinase</keyword>
<feature type="domain" description="AGC-kinase C-terminal" evidence="10">
    <location>
        <begin position="283"/>
        <end position="372"/>
    </location>
</feature>
<proteinExistence type="inferred from homology"/>
<dbReference type="PROSITE" id="PS51285">
    <property type="entry name" value="AGC_KINASE_CTER"/>
    <property type="match status" value="1"/>
</dbReference>
<evidence type="ECO:0000313" key="12">
    <source>
        <dbReference type="Proteomes" id="UP000077315"/>
    </source>
</evidence>
<dbReference type="RefSeq" id="XP_018283858.1">
    <property type="nucleotide sequence ID" value="XM_018443691.1"/>
</dbReference>
<dbReference type="PROSITE" id="PS00108">
    <property type="entry name" value="PROTEIN_KINASE_ST"/>
    <property type="match status" value="1"/>
</dbReference>
<feature type="domain" description="Protein kinase" evidence="9">
    <location>
        <begin position="22"/>
        <end position="282"/>
    </location>
</feature>
<dbReference type="PROSITE" id="PS00107">
    <property type="entry name" value="PROTEIN_KINASE_ATP"/>
    <property type="match status" value="1"/>
</dbReference>
<dbReference type="GO" id="GO:0005524">
    <property type="term" value="F:ATP binding"/>
    <property type="evidence" value="ECO:0007669"/>
    <property type="project" value="UniProtKB-UniRule"/>
</dbReference>
<evidence type="ECO:0000256" key="7">
    <source>
        <dbReference type="RuleBase" id="RU000304"/>
    </source>
</evidence>
<dbReference type="AlphaFoldDB" id="A0A167JE96"/>
<dbReference type="InterPro" id="IPR017441">
    <property type="entry name" value="Protein_kinase_ATP_BS"/>
</dbReference>
<evidence type="ECO:0000256" key="1">
    <source>
        <dbReference type="ARBA" id="ARBA00022527"/>
    </source>
</evidence>
<dbReference type="Proteomes" id="UP000077315">
    <property type="component" value="Unassembled WGS sequence"/>
</dbReference>
<dbReference type="SMART" id="SM00220">
    <property type="entry name" value="S_TKc"/>
    <property type="match status" value="1"/>
</dbReference>
<reference evidence="12" key="1">
    <citation type="submission" date="2015-06" db="EMBL/GenBank/DDBJ databases">
        <title>Expansion of signal transduction pathways in fungi by whole-genome duplication.</title>
        <authorList>
            <consortium name="DOE Joint Genome Institute"/>
            <person name="Corrochano L.M."/>
            <person name="Kuo A."/>
            <person name="Marcet-Houben M."/>
            <person name="Polaino S."/>
            <person name="Salamov A."/>
            <person name="Villalobos J.M."/>
            <person name="Alvarez M.I."/>
            <person name="Avalos J."/>
            <person name="Benito E.P."/>
            <person name="Benoit I."/>
            <person name="Burger G."/>
            <person name="Camino L.P."/>
            <person name="Canovas D."/>
            <person name="Cerda-Olmedo E."/>
            <person name="Cheng J.-F."/>
            <person name="Dominguez A."/>
            <person name="Elias M."/>
            <person name="Eslava A.P."/>
            <person name="Glaser F."/>
            <person name="Grimwood J."/>
            <person name="Gutierrez G."/>
            <person name="Heitman J."/>
            <person name="Henrissat B."/>
            <person name="Iturriaga E.A."/>
            <person name="Lang B.F."/>
            <person name="Lavin J.L."/>
            <person name="Lee S."/>
            <person name="Li W."/>
            <person name="Lindquist E."/>
            <person name="Lopez-Garcia S."/>
            <person name="Luque E.M."/>
            <person name="Marcos A.T."/>
            <person name="Martin J."/>
            <person name="McCluskey K."/>
            <person name="Medina H.R."/>
            <person name="Miralles-Duran A."/>
            <person name="Miyazaki A."/>
            <person name="Munoz-Torres E."/>
            <person name="Oguiza J.A."/>
            <person name="Ohm R."/>
            <person name="Olmedo M."/>
            <person name="Orejas M."/>
            <person name="Ortiz-Castellanos L."/>
            <person name="Pisabarro A.G."/>
            <person name="Rodriguez-Romero J."/>
            <person name="Ruiz-Herrera J."/>
            <person name="Ruiz-Vazquez R."/>
            <person name="Sanz C."/>
            <person name="Schackwitz W."/>
            <person name="Schmutz J."/>
            <person name="Shahriari M."/>
            <person name="Shelest E."/>
            <person name="Silva-Franco F."/>
            <person name="Soanes D."/>
            <person name="Syed K."/>
            <person name="Tagua V.G."/>
            <person name="Talbot N.J."/>
            <person name="Thon M."/>
            <person name="De vries R.P."/>
            <person name="Wiebenga A."/>
            <person name="Yadav J.S."/>
            <person name="Braun E.L."/>
            <person name="Baker S."/>
            <person name="Garre V."/>
            <person name="Horwitz B."/>
            <person name="Torres-Martinez S."/>
            <person name="Idnurm A."/>
            <person name="Herrera-Estrella A."/>
            <person name="Gabaldon T."/>
            <person name="Grigoriev I.V."/>
        </authorList>
    </citation>
    <scope>NUCLEOTIDE SEQUENCE [LARGE SCALE GENOMIC DNA]</scope>
    <source>
        <strain evidence="12">NRRL 1555(-)</strain>
    </source>
</reference>
<dbReference type="GO" id="GO:0009966">
    <property type="term" value="P:regulation of signal transduction"/>
    <property type="evidence" value="ECO:0007669"/>
    <property type="project" value="TreeGrafter"/>
</dbReference>
<dbReference type="Gene3D" id="3.30.200.20">
    <property type="entry name" value="Phosphorylase Kinase, domain 1"/>
    <property type="match status" value="1"/>
</dbReference>
<name>A0A167JE96_PHYB8</name>
<evidence type="ECO:0000259" key="10">
    <source>
        <dbReference type="PROSITE" id="PS51285"/>
    </source>
</evidence>
<feature type="binding site" evidence="6">
    <location>
        <position position="51"/>
    </location>
    <ligand>
        <name>ATP</name>
        <dbReference type="ChEBI" id="CHEBI:30616"/>
    </ligand>
</feature>
<gene>
    <name evidence="11" type="ORF">PHYBLDRAFT_88373</name>
</gene>
<sequence>MGALCCKQDPLDLGGEVDLSHFVLLRSVGKGAFGKVRVVQHKGTKQLFALKYINKTKCIGMRAVDNIISERRLLEKISYGLTVNMRYAFQDDENLFMVLDLMLGGDLRFHLDRLGTIPEASVQFYAAQVALSLNYLHSKRIIHRDLKPDNILLNENGHAHITDFNIAVRFQESKPLTSIAGSMAYMAPEILQKRGYFAAVDWWSLGVVCFELLFGKAIRPFRGKTNEALQNAIMYDPLRFPENHSISSHAIEFLKALMTRDPNSRLGYNEQGFARFKAHPWMQGMRWELLEHKQAVPPFVPDRKRANFDPTHELEEILLEENPLKVRKRSPKRSGSNINMSLKSHTSDANLPEMSPEWQRMEEKFLPFDFTK</sequence>
<keyword evidence="3 6" id="KW-0547">Nucleotide-binding</keyword>
<dbReference type="PANTHER" id="PTHR24355:SF30">
    <property type="entry name" value="SERINE_THREONINE-PROTEIN KINASE 32B ISOFORM X1"/>
    <property type="match status" value="1"/>
</dbReference>
<dbReference type="Pfam" id="PF00069">
    <property type="entry name" value="Pkinase"/>
    <property type="match status" value="1"/>
</dbReference>
<comment type="similarity">
    <text evidence="7">Belongs to the protein kinase superfamily.</text>
</comment>
<dbReference type="GeneID" id="29004596"/>
<dbReference type="PROSITE" id="PS50011">
    <property type="entry name" value="PROTEIN_KINASE_DOM"/>
    <property type="match status" value="1"/>
</dbReference>
<dbReference type="GO" id="GO:0007186">
    <property type="term" value="P:G protein-coupled receptor signaling pathway"/>
    <property type="evidence" value="ECO:0007669"/>
    <property type="project" value="TreeGrafter"/>
</dbReference>
<dbReference type="InterPro" id="IPR000961">
    <property type="entry name" value="AGC-kinase_C"/>
</dbReference>
<evidence type="ECO:0000256" key="6">
    <source>
        <dbReference type="PROSITE-ProRule" id="PRU10141"/>
    </source>
</evidence>
<feature type="region of interest" description="Disordered" evidence="8">
    <location>
        <begin position="327"/>
        <end position="356"/>
    </location>
</feature>
<dbReference type="GO" id="GO:0004703">
    <property type="term" value="F:G protein-coupled receptor kinase activity"/>
    <property type="evidence" value="ECO:0007669"/>
    <property type="project" value="TreeGrafter"/>
</dbReference>
<dbReference type="FunFam" id="3.30.200.20:FF:000354">
    <property type="entry name" value="AGC/YANK protein kinase"/>
    <property type="match status" value="1"/>
</dbReference>
<keyword evidence="1 7" id="KW-0723">Serine/threonine-protein kinase</keyword>
<evidence type="ECO:0000256" key="5">
    <source>
        <dbReference type="ARBA" id="ARBA00022840"/>
    </source>
</evidence>
<protein>
    <recommendedName>
        <fullName evidence="13">Protein kinase domain-containing protein</fullName>
    </recommendedName>
</protein>
<evidence type="ECO:0000256" key="2">
    <source>
        <dbReference type="ARBA" id="ARBA00022679"/>
    </source>
</evidence>
<keyword evidence="5 6" id="KW-0067">ATP-binding</keyword>
<dbReference type="Gene3D" id="1.10.510.10">
    <property type="entry name" value="Transferase(Phosphotransferase) domain 1"/>
    <property type="match status" value="1"/>
</dbReference>
<dbReference type="InParanoid" id="A0A167JE96"/>
<evidence type="ECO:0008006" key="13">
    <source>
        <dbReference type="Google" id="ProtNLM"/>
    </source>
</evidence>
<dbReference type="InterPro" id="IPR011009">
    <property type="entry name" value="Kinase-like_dom_sf"/>
</dbReference>
<dbReference type="SUPFAM" id="SSF56112">
    <property type="entry name" value="Protein kinase-like (PK-like)"/>
    <property type="match status" value="1"/>
</dbReference>
<dbReference type="GO" id="GO:0001664">
    <property type="term" value="F:G protein-coupled receptor binding"/>
    <property type="evidence" value="ECO:0007669"/>
    <property type="project" value="TreeGrafter"/>
</dbReference>
<dbReference type="STRING" id="763407.A0A167JE96"/>
<organism evidence="11 12">
    <name type="scientific">Phycomyces blakesleeanus (strain ATCC 8743b / DSM 1359 / FGSC 10004 / NBRC 33097 / NRRL 1555)</name>
    <dbReference type="NCBI Taxonomy" id="763407"/>
    <lineage>
        <taxon>Eukaryota</taxon>
        <taxon>Fungi</taxon>
        <taxon>Fungi incertae sedis</taxon>
        <taxon>Mucoromycota</taxon>
        <taxon>Mucoromycotina</taxon>
        <taxon>Mucoromycetes</taxon>
        <taxon>Mucorales</taxon>
        <taxon>Phycomycetaceae</taxon>
        <taxon>Phycomyces</taxon>
    </lineage>
</organism>
<dbReference type="VEuPathDB" id="FungiDB:PHYBLDRAFT_88373"/>
<dbReference type="FunFam" id="1.10.510.10:FF:000210">
    <property type="entry name" value="Non-specific serine/threonine protein kinase"/>
    <property type="match status" value="1"/>
</dbReference>
<feature type="compositionally biased region" description="Polar residues" evidence="8">
    <location>
        <begin position="333"/>
        <end position="349"/>
    </location>
</feature>
<evidence type="ECO:0000256" key="4">
    <source>
        <dbReference type="ARBA" id="ARBA00022777"/>
    </source>
</evidence>
<evidence type="ECO:0000313" key="11">
    <source>
        <dbReference type="EMBL" id="OAD65818.1"/>
    </source>
</evidence>
<keyword evidence="12" id="KW-1185">Reference proteome</keyword>
<evidence type="ECO:0000259" key="9">
    <source>
        <dbReference type="PROSITE" id="PS50011"/>
    </source>
</evidence>